<keyword evidence="3" id="KW-1185">Reference proteome</keyword>
<dbReference type="AlphaFoldDB" id="A0A7J7NX58"/>
<dbReference type="Proteomes" id="UP000541444">
    <property type="component" value="Unassembled WGS sequence"/>
</dbReference>
<reference evidence="2 3" key="1">
    <citation type="journal article" date="2020" name="IScience">
        <title>Genome Sequencing of the Endangered Kingdonia uniflora (Circaeasteraceae, Ranunculales) Reveals Potential Mechanisms of Evolutionary Specialization.</title>
        <authorList>
            <person name="Sun Y."/>
            <person name="Deng T."/>
            <person name="Zhang A."/>
            <person name="Moore M.J."/>
            <person name="Landis J.B."/>
            <person name="Lin N."/>
            <person name="Zhang H."/>
            <person name="Zhang X."/>
            <person name="Huang J."/>
            <person name="Zhang X."/>
            <person name="Sun H."/>
            <person name="Wang H."/>
        </authorList>
    </citation>
    <scope>NUCLEOTIDE SEQUENCE [LARGE SCALE GENOMIC DNA]</scope>
    <source>
        <strain evidence="2">TB1705</strain>
        <tissue evidence="2">Leaf</tissue>
    </source>
</reference>
<gene>
    <name evidence="2" type="ORF">GIB67_007306</name>
</gene>
<evidence type="ECO:0000313" key="2">
    <source>
        <dbReference type="EMBL" id="KAF6171785.1"/>
    </source>
</evidence>
<dbReference type="InterPro" id="IPR018971">
    <property type="entry name" value="DUF1997"/>
</dbReference>
<protein>
    <recommendedName>
        <fullName evidence="4">DUF1997 family protein</fullName>
    </recommendedName>
</protein>
<feature type="compositionally biased region" description="Low complexity" evidence="1">
    <location>
        <begin position="43"/>
        <end position="70"/>
    </location>
</feature>
<comment type="caution">
    <text evidence="2">The sequence shown here is derived from an EMBL/GenBank/DDBJ whole genome shotgun (WGS) entry which is preliminary data.</text>
</comment>
<evidence type="ECO:0000313" key="3">
    <source>
        <dbReference type="Proteomes" id="UP000541444"/>
    </source>
</evidence>
<accession>A0A7J7NX58</accession>
<dbReference type="PANTHER" id="PTHR34133:SF8">
    <property type="entry name" value="OS07G0633000 PROTEIN"/>
    <property type="match status" value="1"/>
</dbReference>
<sequence>MCEVGHRLLLSSGANVASSSSSSRRWKGRMHGVVVVRPKWRCSSSPASSKSSQPSVKSDDMMPSSSTFSSTITTDIPLYEPPGISFDDYLNDRPRVFQAIFPDKRRSQRLNEEEWRIQMLPIEFFFFTVLPVIDMRVRCKSHGKDYPPGVPLNTTKVLELDVTRWELQGLDTVLKPSDFTLGVRGSLYPDRRGVRTRLKGDLETKISFVLPPMLAVIPEDVLRGVAESLLNKLVENMKSKVNGSLLSDFRDYKREMVKRSN</sequence>
<dbReference type="EMBL" id="JACGCM010000455">
    <property type="protein sequence ID" value="KAF6171785.1"/>
    <property type="molecule type" value="Genomic_DNA"/>
</dbReference>
<evidence type="ECO:0000256" key="1">
    <source>
        <dbReference type="SAM" id="MobiDB-lite"/>
    </source>
</evidence>
<organism evidence="2 3">
    <name type="scientific">Kingdonia uniflora</name>
    <dbReference type="NCBI Taxonomy" id="39325"/>
    <lineage>
        <taxon>Eukaryota</taxon>
        <taxon>Viridiplantae</taxon>
        <taxon>Streptophyta</taxon>
        <taxon>Embryophyta</taxon>
        <taxon>Tracheophyta</taxon>
        <taxon>Spermatophyta</taxon>
        <taxon>Magnoliopsida</taxon>
        <taxon>Ranunculales</taxon>
        <taxon>Circaeasteraceae</taxon>
        <taxon>Kingdonia</taxon>
    </lineage>
</organism>
<dbReference type="OrthoDB" id="496281at2759"/>
<dbReference type="Pfam" id="PF09366">
    <property type="entry name" value="DUF1997"/>
    <property type="match status" value="1"/>
</dbReference>
<name>A0A7J7NX58_9MAGN</name>
<feature type="region of interest" description="Disordered" evidence="1">
    <location>
        <begin position="42"/>
        <end position="70"/>
    </location>
</feature>
<evidence type="ECO:0008006" key="4">
    <source>
        <dbReference type="Google" id="ProtNLM"/>
    </source>
</evidence>
<dbReference type="PANTHER" id="PTHR34133">
    <property type="entry name" value="OS07G0633000 PROTEIN"/>
    <property type="match status" value="1"/>
</dbReference>
<proteinExistence type="predicted"/>